<dbReference type="AlphaFoldDB" id="A0AAW1L9Z8"/>
<proteinExistence type="predicted"/>
<keyword evidence="2" id="KW-1185">Reference proteome</keyword>
<dbReference type="EMBL" id="JASPKY010000126">
    <property type="protein sequence ID" value="KAK9731835.1"/>
    <property type="molecule type" value="Genomic_DNA"/>
</dbReference>
<dbReference type="Proteomes" id="UP001458880">
    <property type="component" value="Unassembled WGS sequence"/>
</dbReference>
<protein>
    <submittedName>
        <fullName evidence="1">Uncharacterized protein</fullName>
    </submittedName>
</protein>
<organism evidence="1 2">
    <name type="scientific">Popillia japonica</name>
    <name type="common">Japanese beetle</name>
    <dbReference type="NCBI Taxonomy" id="7064"/>
    <lineage>
        <taxon>Eukaryota</taxon>
        <taxon>Metazoa</taxon>
        <taxon>Ecdysozoa</taxon>
        <taxon>Arthropoda</taxon>
        <taxon>Hexapoda</taxon>
        <taxon>Insecta</taxon>
        <taxon>Pterygota</taxon>
        <taxon>Neoptera</taxon>
        <taxon>Endopterygota</taxon>
        <taxon>Coleoptera</taxon>
        <taxon>Polyphaga</taxon>
        <taxon>Scarabaeiformia</taxon>
        <taxon>Scarabaeidae</taxon>
        <taxon>Rutelinae</taxon>
        <taxon>Popillia</taxon>
    </lineage>
</organism>
<gene>
    <name evidence="1" type="ORF">QE152_g13318</name>
</gene>
<name>A0AAW1L9Z8_POPJA</name>
<sequence length="1156" mass="137286">MAELKNKKKVKSTMDIQTEFTEKFYTFWNAAPVAQSKKNFNTLINDIDNKITDENVRSELIANLEPRNKLEISFKIELLMRYQMYDKVLEILKSTTNSLYTSNILKRWTFFKETFKKLTPNELVDDILPNLSYSTRMKVLNRIFKNLFDEKLAEEYFDSIANKYEVVSASVMLGCCSIPFIKEKMERYNVILTFKQVQVILRKDTTFLDYYFERIQSNSKVKMCDKIKLLKLIFKSDEQLFWRLSEKYKIVSNCGRRLTKKIIKQHEHLLTDKHDEYPVNLKRRIMYQVWKKKHEIFKSFIKNNSPEDINWYFLGARRPYHYSIFADYYRYISRDRQYNFLNYAFKERFGCNIHDKLELLTENILLLMPQELRDNILEVQIEENEDLFNIYRPEISFPTILDKIKRTSDMNRRTSLVDKLLRSCACHKNADYLLKTLQYCEKRHRNDTQVLQTCLNGLKFWINLETLSTEHWTYIDNIQKLINAQTETVNKSYLLGKQIGHLINNNLDIDEHLRRYLEMKVQDYYLYDIFVEIPKHKKYCLLQLKKYIDEIKDTNISKRFTLNYLNIIHRHNIYSPEDKVPLTHFMPIIKSLSEEYLSDLLSLIIFYIKFSYTDFNPIIWQHPTKFFLNKSLFSWYLQHHKNEILDKFDLILPILSAKTHKTFIYSLDEYSYRHISEITTNFCINRVEHATDVQQKINAIDILSIINQTEFLRISAEFKPSEDGKIDPSYPAGNIELLAAVLSNLKKLLYPPDGLNIISKFCKGDYLKYALGPVYSIISKTPERIAKTFLKELHNSAVSARKHTLHMSKTIYSFDEFCKFIKDQAVSERNPSLKTILFKKSLEYAQVMPVEKCWELLKMTMHGIDNDDEEAHNLLLELGKVPKQYRVLYIPEAYNQLGSNKDPSINRKKFQLLSLIPKDVIDELSQDQLQSFLSEILFTDKVSGSNTWTNLVFYSTGSKQKALLDYVLQKFEAYHKLNPNTTVHNKWLSFLSPLCEEILKFQTDAPFVQKLSNVWFNSFSPELDVSNRVYLSCIVAYAECDYNLQTVVPRIHALLEEYLATYSSYLLNIFENSLYSFLSRNKFEDRFLFIKKFLGDLSSVPVCLVAIRLLSSYFDIPKDRMNDYFELVRKIKERPELCVRTYLYNNLSSKYQWLFK</sequence>
<reference evidence="1 2" key="1">
    <citation type="journal article" date="2024" name="BMC Genomics">
        <title>De novo assembly and annotation of Popillia japonica's genome with initial clues to its potential as an invasive pest.</title>
        <authorList>
            <person name="Cucini C."/>
            <person name="Boschi S."/>
            <person name="Funari R."/>
            <person name="Cardaioli E."/>
            <person name="Iannotti N."/>
            <person name="Marturano G."/>
            <person name="Paoli F."/>
            <person name="Bruttini M."/>
            <person name="Carapelli A."/>
            <person name="Frati F."/>
            <person name="Nardi F."/>
        </authorList>
    </citation>
    <scope>NUCLEOTIDE SEQUENCE [LARGE SCALE GENOMIC DNA]</scope>
    <source>
        <strain evidence="1">DMR45628</strain>
    </source>
</reference>
<accession>A0AAW1L9Z8</accession>
<comment type="caution">
    <text evidence="1">The sequence shown here is derived from an EMBL/GenBank/DDBJ whole genome shotgun (WGS) entry which is preliminary data.</text>
</comment>
<evidence type="ECO:0000313" key="2">
    <source>
        <dbReference type="Proteomes" id="UP001458880"/>
    </source>
</evidence>
<evidence type="ECO:0000313" key="1">
    <source>
        <dbReference type="EMBL" id="KAK9731835.1"/>
    </source>
</evidence>